<dbReference type="AlphaFoldDB" id="A0A485MDT0"/>
<accession>A0A485MDT0</accession>
<dbReference type="EMBL" id="CAADRN010000396">
    <property type="protein sequence ID" value="VFU19663.1"/>
    <property type="molecule type" value="Genomic_DNA"/>
</dbReference>
<organism evidence="2">
    <name type="scientific">anaerobic digester metagenome</name>
    <dbReference type="NCBI Taxonomy" id="1263854"/>
    <lineage>
        <taxon>unclassified sequences</taxon>
        <taxon>metagenomes</taxon>
        <taxon>ecological metagenomes</taxon>
    </lineage>
</organism>
<gene>
    <name evidence="2" type="ORF">SCFA_910007</name>
</gene>
<name>A0A485MDT0_9ZZZZ</name>
<evidence type="ECO:0000256" key="1">
    <source>
        <dbReference type="SAM" id="MobiDB-lite"/>
    </source>
</evidence>
<evidence type="ECO:0000313" key="2">
    <source>
        <dbReference type="EMBL" id="VFU19663.1"/>
    </source>
</evidence>
<reference evidence="2" key="1">
    <citation type="submission" date="2019-03" db="EMBL/GenBank/DDBJ databases">
        <authorList>
            <person name="Hao L."/>
        </authorList>
    </citation>
    <scope>NUCLEOTIDE SEQUENCE</scope>
</reference>
<protein>
    <submittedName>
        <fullName evidence="2">Uncharacterized protein</fullName>
    </submittedName>
</protein>
<proteinExistence type="predicted"/>
<feature type="region of interest" description="Disordered" evidence="1">
    <location>
        <begin position="1"/>
        <end position="49"/>
    </location>
</feature>
<sequence>MKTEKPQNKDNYSLIREEFGHDFSCPASQASEEQREHPADGPGNRSFCG</sequence>